<evidence type="ECO:0000313" key="6">
    <source>
        <dbReference type="EMBL" id="SKB86507.1"/>
    </source>
</evidence>
<dbReference type="PANTHER" id="PTHR23407">
    <property type="entry name" value="ATPASE INHIBITOR/5-FORMYLTETRAHYDROFOLATE CYCLO-LIGASE"/>
    <property type="match status" value="1"/>
</dbReference>
<feature type="binding site" evidence="4">
    <location>
        <position position="33"/>
    </location>
    <ligand>
        <name>substrate</name>
    </ligand>
</feature>
<comment type="catalytic activity">
    <reaction evidence="5">
        <text>(6S)-5-formyl-5,6,7,8-tetrahydrofolate + ATP = (6R)-5,10-methenyltetrahydrofolate + ADP + phosphate</text>
        <dbReference type="Rhea" id="RHEA:10488"/>
        <dbReference type="ChEBI" id="CHEBI:30616"/>
        <dbReference type="ChEBI" id="CHEBI:43474"/>
        <dbReference type="ChEBI" id="CHEBI:57455"/>
        <dbReference type="ChEBI" id="CHEBI:57457"/>
        <dbReference type="ChEBI" id="CHEBI:456216"/>
        <dbReference type="EC" id="6.3.3.2"/>
    </reaction>
</comment>
<dbReference type="InterPro" id="IPR037171">
    <property type="entry name" value="NagB/RpiA_transferase-like"/>
</dbReference>
<organism evidence="6 7">
    <name type="scientific">Sphingobacterium nematocida</name>
    <dbReference type="NCBI Taxonomy" id="1513896"/>
    <lineage>
        <taxon>Bacteria</taxon>
        <taxon>Pseudomonadati</taxon>
        <taxon>Bacteroidota</taxon>
        <taxon>Sphingobacteriia</taxon>
        <taxon>Sphingobacteriales</taxon>
        <taxon>Sphingobacteriaceae</taxon>
        <taxon>Sphingobacterium</taxon>
    </lineage>
</organism>
<evidence type="ECO:0000256" key="5">
    <source>
        <dbReference type="RuleBase" id="RU361279"/>
    </source>
</evidence>
<dbReference type="AlphaFoldDB" id="A0A1T5ERC3"/>
<dbReference type="GO" id="GO:0030272">
    <property type="term" value="F:5-formyltetrahydrofolate cyclo-ligase activity"/>
    <property type="evidence" value="ECO:0007669"/>
    <property type="project" value="UniProtKB-EC"/>
</dbReference>
<dbReference type="PIRSF" id="PIRSF006806">
    <property type="entry name" value="FTHF_cligase"/>
    <property type="match status" value="1"/>
</dbReference>
<keyword evidence="5" id="KW-0479">Metal-binding</keyword>
<comment type="cofactor">
    <cofactor evidence="5">
        <name>Mg(2+)</name>
        <dbReference type="ChEBI" id="CHEBI:18420"/>
    </cofactor>
</comment>
<dbReference type="Pfam" id="PF01812">
    <property type="entry name" value="5-FTHF_cyc-lig"/>
    <property type="match status" value="1"/>
</dbReference>
<gene>
    <name evidence="6" type="ORF">SAMN05660841_02740</name>
</gene>
<keyword evidence="2 4" id="KW-0547">Nucleotide-binding</keyword>
<dbReference type="GO" id="GO:0005524">
    <property type="term" value="F:ATP binding"/>
    <property type="evidence" value="ECO:0007669"/>
    <property type="project" value="UniProtKB-KW"/>
</dbReference>
<dbReference type="SUPFAM" id="SSF100950">
    <property type="entry name" value="NagB/RpiA/CoA transferase-like"/>
    <property type="match status" value="1"/>
</dbReference>
<evidence type="ECO:0000313" key="7">
    <source>
        <dbReference type="Proteomes" id="UP000190150"/>
    </source>
</evidence>
<name>A0A1T5ERC3_9SPHI</name>
<keyword evidence="6" id="KW-0436">Ligase</keyword>
<evidence type="ECO:0000256" key="2">
    <source>
        <dbReference type="ARBA" id="ARBA00022741"/>
    </source>
</evidence>
<feature type="binding site" evidence="4">
    <location>
        <position position="40"/>
    </location>
    <ligand>
        <name>substrate</name>
    </ligand>
</feature>
<protein>
    <recommendedName>
        <fullName evidence="5">5-formyltetrahydrofolate cyclo-ligase</fullName>
        <ecNumber evidence="5">6.3.3.2</ecNumber>
    </recommendedName>
</protein>
<evidence type="ECO:0000256" key="3">
    <source>
        <dbReference type="ARBA" id="ARBA00022840"/>
    </source>
</evidence>
<dbReference type="Gene3D" id="3.40.50.10420">
    <property type="entry name" value="NagB/RpiA/CoA transferase-like"/>
    <property type="match status" value="1"/>
</dbReference>
<keyword evidence="3 4" id="KW-0067">ATP-binding</keyword>
<keyword evidence="7" id="KW-1185">Reference proteome</keyword>
<keyword evidence="5" id="KW-0460">Magnesium</keyword>
<feature type="binding site" evidence="4">
    <location>
        <begin position="119"/>
        <end position="127"/>
    </location>
    <ligand>
        <name>ATP</name>
        <dbReference type="ChEBI" id="CHEBI:30616"/>
    </ligand>
</feature>
<dbReference type="GO" id="GO:0046872">
    <property type="term" value="F:metal ion binding"/>
    <property type="evidence" value="ECO:0007669"/>
    <property type="project" value="UniProtKB-KW"/>
</dbReference>
<dbReference type="Proteomes" id="UP000190150">
    <property type="component" value="Unassembled WGS sequence"/>
</dbReference>
<dbReference type="STRING" id="1513896.SAMN05660841_02740"/>
<sequence>MLDKETRATYDAVILSHLERMDWSDVKLLHVYIPIDSLNEPDTLSFMNWLKQLKNDVRFVVSRSDFDSGEMSHFLWDESMILEANKWGILEPKGGAEVKELDLDVVLVPLLVVDKRGNRVGYGKGFYDRFLARCRPDVATIGLSYYEPVDCISDLGEFDIPIKTCVTPQKIYDFSK</sequence>
<dbReference type="NCBIfam" id="TIGR02727">
    <property type="entry name" value="MTHFS_bact"/>
    <property type="match status" value="1"/>
</dbReference>
<accession>A0A1T5ERC3</accession>
<dbReference type="GO" id="GO:0035999">
    <property type="term" value="P:tetrahydrofolate interconversion"/>
    <property type="evidence" value="ECO:0007669"/>
    <property type="project" value="TreeGrafter"/>
</dbReference>
<dbReference type="EMBL" id="FUZF01000012">
    <property type="protein sequence ID" value="SKB86507.1"/>
    <property type="molecule type" value="Genomic_DNA"/>
</dbReference>
<comment type="similarity">
    <text evidence="1 5">Belongs to the 5-formyltetrahydrofolate cyclo-ligase family.</text>
</comment>
<reference evidence="7" key="1">
    <citation type="submission" date="2017-02" db="EMBL/GenBank/DDBJ databases">
        <authorList>
            <person name="Varghese N."/>
            <person name="Submissions S."/>
        </authorList>
    </citation>
    <scope>NUCLEOTIDE SEQUENCE [LARGE SCALE GENOMIC DNA]</scope>
    <source>
        <strain evidence="7">DSM 24091</strain>
    </source>
</reference>
<evidence type="ECO:0000256" key="1">
    <source>
        <dbReference type="ARBA" id="ARBA00010638"/>
    </source>
</evidence>
<evidence type="ECO:0000256" key="4">
    <source>
        <dbReference type="PIRSR" id="PIRSR006806-1"/>
    </source>
</evidence>
<dbReference type="GO" id="GO:0009396">
    <property type="term" value="P:folic acid-containing compound biosynthetic process"/>
    <property type="evidence" value="ECO:0007669"/>
    <property type="project" value="TreeGrafter"/>
</dbReference>
<dbReference type="PANTHER" id="PTHR23407:SF1">
    <property type="entry name" value="5-FORMYLTETRAHYDROFOLATE CYCLO-LIGASE"/>
    <property type="match status" value="1"/>
</dbReference>
<proteinExistence type="inferred from homology"/>
<dbReference type="InterPro" id="IPR002698">
    <property type="entry name" value="FTHF_cligase"/>
</dbReference>
<dbReference type="InterPro" id="IPR024185">
    <property type="entry name" value="FTHF_cligase-like_sf"/>
</dbReference>
<dbReference type="EC" id="6.3.3.2" evidence="5"/>